<evidence type="ECO:0000259" key="1">
    <source>
        <dbReference type="PROSITE" id="PS50943"/>
    </source>
</evidence>
<proteinExistence type="predicted"/>
<dbReference type="SMART" id="SM00530">
    <property type="entry name" value="HTH_XRE"/>
    <property type="match status" value="1"/>
</dbReference>
<evidence type="ECO:0000313" key="2">
    <source>
        <dbReference type="EMBL" id="MFD2169943.1"/>
    </source>
</evidence>
<dbReference type="Gene3D" id="1.10.260.40">
    <property type="entry name" value="lambda repressor-like DNA-binding domains"/>
    <property type="match status" value="1"/>
</dbReference>
<keyword evidence="3" id="KW-1185">Reference proteome</keyword>
<organism evidence="2 3">
    <name type="scientific">Tumebacillus lipolyticus</name>
    <dbReference type="NCBI Taxonomy" id="1280370"/>
    <lineage>
        <taxon>Bacteria</taxon>
        <taxon>Bacillati</taxon>
        <taxon>Bacillota</taxon>
        <taxon>Bacilli</taxon>
        <taxon>Bacillales</taxon>
        <taxon>Alicyclobacillaceae</taxon>
        <taxon>Tumebacillus</taxon>
    </lineage>
</organism>
<sequence length="392" mass="45528">MSQDSTSILEHTIPIGRRIAEIMKEKGRAFSQQAVASRMGISRETLRSMLTGDRVILDFELRQIAALLKMTVERIKQDDTRQEERRLHSLLQEAVDHRSALEIAERLAKLAVGITERCISLNNLGSAYFIGLKYDEAHDAWLQAYQYANEIKERYNDSEYLFDVAKNIMISFSVRKEYAHLSSILSELEPLFESKPERSGALCYSYAMIEYQKGNKESAKQKLYQSLEYYRMTGDEKNIGQAEQNIGYIEYATANYEKAKIFFEKALQKLVQYRYWYLVTVKDYIKTLIMLGEHERATELIMQSMKEVQSLGHLDLEGRMLLLLSRVSNIPEHASDVVKEGKYGLQVQLLGCKFLIKFYKENYDSLMFMKYYEIAEKLSGKEISDILDEEDL</sequence>
<dbReference type="SUPFAM" id="SSF48452">
    <property type="entry name" value="TPR-like"/>
    <property type="match status" value="1"/>
</dbReference>
<dbReference type="CDD" id="cd00093">
    <property type="entry name" value="HTH_XRE"/>
    <property type="match status" value="1"/>
</dbReference>
<comment type="caution">
    <text evidence="2">The sequence shown here is derived from an EMBL/GenBank/DDBJ whole genome shotgun (WGS) entry which is preliminary data.</text>
</comment>
<reference evidence="3" key="1">
    <citation type="journal article" date="2019" name="Int. J. Syst. Evol. Microbiol.">
        <title>The Global Catalogue of Microorganisms (GCM) 10K type strain sequencing project: providing services to taxonomists for standard genome sequencing and annotation.</title>
        <authorList>
            <consortium name="The Broad Institute Genomics Platform"/>
            <consortium name="The Broad Institute Genome Sequencing Center for Infectious Disease"/>
            <person name="Wu L."/>
            <person name="Ma J."/>
        </authorList>
    </citation>
    <scope>NUCLEOTIDE SEQUENCE [LARGE SCALE GENOMIC DNA]</scope>
    <source>
        <strain evidence="3">CGMCC 1.13574</strain>
    </source>
</reference>
<dbReference type="RefSeq" id="WP_386045484.1">
    <property type="nucleotide sequence ID" value="NZ_JBHUIO010000005.1"/>
</dbReference>
<dbReference type="Gene3D" id="1.25.40.10">
    <property type="entry name" value="Tetratricopeptide repeat domain"/>
    <property type="match status" value="1"/>
</dbReference>
<dbReference type="PROSITE" id="PS50943">
    <property type="entry name" value="HTH_CROC1"/>
    <property type="match status" value="1"/>
</dbReference>
<accession>A0ABW4ZV93</accession>
<protein>
    <recommendedName>
        <fullName evidence="1">HTH cro/C1-type domain-containing protein</fullName>
    </recommendedName>
</protein>
<dbReference type="EMBL" id="JBHUIO010000005">
    <property type="protein sequence ID" value="MFD2169943.1"/>
    <property type="molecule type" value="Genomic_DNA"/>
</dbReference>
<feature type="domain" description="HTH cro/C1-type" evidence="1">
    <location>
        <begin position="19"/>
        <end position="75"/>
    </location>
</feature>
<dbReference type="SUPFAM" id="SSF47413">
    <property type="entry name" value="lambda repressor-like DNA-binding domains"/>
    <property type="match status" value="1"/>
</dbReference>
<dbReference type="InterPro" id="IPR011990">
    <property type="entry name" value="TPR-like_helical_dom_sf"/>
</dbReference>
<name>A0ABW4ZV93_9BACL</name>
<gene>
    <name evidence="2" type="ORF">ACFSOY_08040</name>
</gene>
<dbReference type="Proteomes" id="UP001597343">
    <property type="component" value="Unassembled WGS sequence"/>
</dbReference>
<dbReference type="InterPro" id="IPR010982">
    <property type="entry name" value="Lambda_DNA-bd_dom_sf"/>
</dbReference>
<evidence type="ECO:0000313" key="3">
    <source>
        <dbReference type="Proteomes" id="UP001597343"/>
    </source>
</evidence>
<dbReference type="InterPro" id="IPR001387">
    <property type="entry name" value="Cro/C1-type_HTH"/>
</dbReference>